<name>A0ABP9WSA7_9GAMM</name>
<dbReference type="NCBIfam" id="NF002968">
    <property type="entry name" value="PRK03642.1"/>
    <property type="match status" value="1"/>
</dbReference>
<protein>
    <submittedName>
        <fullName evidence="3">D-alanyl-D-alanine carboxypeptidase</fullName>
    </submittedName>
</protein>
<keyword evidence="4" id="KW-1185">Reference proteome</keyword>
<evidence type="ECO:0000313" key="4">
    <source>
        <dbReference type="Proteomes" id="UP001408594"/>
    </source>
</evidence>
<dbReference type="Gene3D" id="3.40.710.10">
    <property type="entry name" value="DD-peptidase/beta-lactamase superfamily"/>
    <property type="match status" value="1"/>
</dbReference>
<dbReference type="Proteomes" id="UP001408594">
    <property type="component" value="Unassembled WGS sequence"/>
</dbReference>
<gene>
    <name evidence="3" type="primary">yfeW</name>
    <name evidence="3" type="ORF">Maes01_02676</name>
</gene>
<keyword evidence="3" id="KW-0121">Carboxypeptidase</keyword>
<reference evidence="3 4" key="1">
    <citation type="submission" date="2024-02" db="EMBL/GenBank/DDBJ databases">
        <title>Microbulbifer aestuariivivens NBRC 112533.</title>
        <authorList>
            <person name="Ichikawa N."/>
            <person name="Katano-Makiyama Y."/>
            <person name="Hidaka K."/>
        </authorList>
    </citation>
    <scope>NUCLEOTIDE SEQUENCE [LARGE SCALE GENOMIC DNA]</scope>
    <source>
        <strain evidence="3 4">NBRC 112533</strain>
    </source>
</reference>
<dbReference type="Pfam" id="PF00144">
    <property type="entry name" value="Beta-lactamase"/>
    <property type="match status" value="1"/>
</dbReference>
<accession>A0ABP9WSA7</accession>
<evidence type="ECO:0000256" key="1">
    <source>
        <dbReference type="ARBA" id="ARBA00022801"/>
    </source>
</evidence>
<keyword evidence="1" id="KW-0378">Hydrolase</keyword>
<proteinExistence type="predicted"/>
<sequence>MRAGNINSGKITAAATAAGRKCAGPAPLADALTPTRSLALTASLTLKDPGTLKGCADARKSRLSHRFSAGLKTRLKSPLMQRLGAYATALLIALASQGQAAPIASDEPPAPALAINEQASCDLPVLRHAASPEQAGFSSTGLKRVDQLIEADIANGFPGAALLIIKDGRIVKSAQYGYRQKFAGLQPLATPAPVERDTLFDLASNTKMYATNFALQKLVSEGKLDVDAPVRHYLPEFTDRDGDSIRGKNSLRVRDLLQHSAGFSPDPQFHNPASAKELFSQQREKTLALIPQAPLNYQPGSKTAYSDTDYMLLGLLVERIAGQPLDDYVEQHIYAPLGLHNTRFNPLQKGFKPSQFAATELMGNTRDGTIDFPNIRRHTLRGEVHDEKAFYSMGGVSGHAGLFSTTEDLALLLQTMLNGGGYGDVCLFDQQTITRFTAPSPADPTFGLGWRRNANADIQWMFGELASPQAYGHTGWTGTLTLIDPAHNLGIVLLTNKKHSPVLDPEHNSNRFAGDLFATGRYGAIATAIYEALIVTNATSAAQ</sequence>
<comment type="caution">
    <text evidence="3">The sequence shown here is derived from an EMBL/GenBank/DDBJ whole genome shotgun (WGS) entry which is preliminary data.</text>
</comment>
<dbReference type="GO" id="GO:0004180">
    <property type="term" value="F:carboxypeptidase activity"/>
    <property type="evidence" value="ECO:0007669"/>
    <property type="project" value="UniProtKB-KW"/>
</dbReference>
<dbReference type="InterPro" id="IPR001466">
    <property type="entry name" value="Beta-lactam-related"/>
</dbReference>
<evidence type="ECO:0000313" key="3">
    <source>
        <dbReference type="EMBL" id="GAA5526082.1"/>
    </source>
</evidence>
<organism evidence="3 4">
    <name type="scientific">Microbulbifer aestuariivivens</name>
    <dbReference type="NCBI Taxonomy" id="1908308"/>
    <lineage>
        <taxon>Bacteria</taxon>
        <taxon>Pseudomonadati</taxon>
        <taxon>Pseudomonadota</taxon>
        <taxon>Gammaproteobacteria</taxon>
        <taxon>Cellvibrionales</taxon>
        <taxon>Microbulbiferaceae</taxon>
        <taxon>Microbulbifer</taxon>
    </lineage>
</organism>
<dbReference type="PANTHER" id="PTHR43283:SF11">
    <property type="entry name" value="BETA-LACTAMASE-RELATED DOMAIN-CONTAINING PROTEIN"/>
    <property type="match status" value="1"/>
</dbReference>
<dbReference type="InterPro" id="IPR012338">
    <property type="entry name" value="Beta-lactam/transpept-like"/>
</dbReference>
<keyword evidence="3" id="KW-0645">Protease</keyword>
<feature type="domain" description="Beta-lactamase-related" evidence="2">
    <location>
        <begin position="145"/>
        <end position="511"/>
    </location>
</feature>
<dbReference type="InterPro" id="IPR050789">
    <property type="entry name" value="Diverse_Enzym_Activities"/>
</dbReference>
<dbReference type="PANTHER" id="PTHR43283">
    <property type="entry name" value="BETA-LACTAMASE-RELATED"/>
    <property type="match status" value="1"/>
</dbReference>
<dbReference type="EMBL" id="BAABRT010000026">
    <property type="protein sequence ID" value="GAA5526082.1"/>
    <property type="molecule type" value="Genomic_DNA"/>
</dbReference>
<dbReference type="SUPFAM" id="SSF56601">
    <property type="entry name" value="beta-lactamase/transpeptidase-like"/>
    <property type="match status" value="1"/>
</dbReference>
<evidence type="ECO:0000259" key="2">
    <source>
        <dbReference type="Pfam" id="PF00144"/>
    </source>
</evidence>